<dbReference type="EMBL" id="LCYN01000036">
    <property type="protein sequence ID" value="KKZ91187.1"/>
    <property type="molecule type" value="Genomic_DNA"/>
</dbReference>
<accession>A0A0G8BUD9</accession>
<evidence type="ECO:0000313" key="2">
    <source>
        <dbReference type="Proteomes" id="UP000035350"/>
    </source>
</evidence>
<dbReference type="AlphaFoldDB" id="A0A0G8BUD9"/>
<sequence length="38" mass="4497">MTFGIYKCEKAAEFAAFLFCISISRVMERRRNFSTMKL</sequence>
<evidence type="ECO:0000313" key="1">
    <source>
        <dbReference type="EMBL" id="KKZ91187.1"/>
    </source>
</evidence>
<dbReference type="Proteomes" id="UP000035350">
    <property type="component" value="Unassembled WGS sequence"/>
</dbReference>
<dbReference type="PATRIC" id="fig|1396.433.peg.779"/>
<comment type="caution">
    <text evidence="1">The sequence shown here is derived from an EMBL/GenBank/DDBJ whole genome shotgun (WGS) entry which is preliminary data.</text>
</comment>
<proteinExistence type="predicted"/>
<reference evidence="2" key="2">
    <citation type="submission" date="2015-04" db="EMBL/GenBank/DDBJ databases">
        <title>Draft Genome Sequences of Eight Spore-Forming Food Isolates of Bacillus cereus Genome sequencing.</title>
        <authorList>
            <person name="Krawcyk A.O."/>
            <person name="de Jong A."/>
            <person name="Eijlander R.T."/>
            <person name="Berendsen E.M."/>
            <person name="Holsappel S."/>
            <person name="Wells-Bennik M."/>
            <person name="Kuipers O.P."/>
        </authorList>
    </citation>
    <scope>NUCLEOTIDE SEQUENCE [LARGE SCALE GENOMIC DNA]</scope>
    <source>
        <strain evidence="2">B4147</strain>
    </source>
</reference>
<gene>
    <name evidence="1" type="ORF">B4147_0383</name>
</gene>
<name>A0A0G8BUD9_9BACI</name>
<reference evidence="1 2" key="1">
    <citation type="journal article" date="2015" name="Genome Announc.">
        <title>Next-Generation Whole-Genome Sequencing of Eight Strains of Bacillus cereus, Isolated from Food.</title>
        <authorList>
            <person name="Krawczyk A.O."/>
            <person name="de Jong A."/>
            <person name="Eijlander R.T."/>
            <person name="Berendsen E.M."/>
            <person name="Holsappel S."/>
            <person name="Wells-Bennik M.H."/>
            <person name="Kuipers O.P."/>
        </authorList>
    </citation>
    <scope>NUCLEOTIDE SEQUENCE [LARGE SCALE GENOMIC DNA]</scope>
    <source>
        <strain evidence="1 2">B4147</strain>
    </source>
</reference>
<organism evidence="1 2">
    <name type="scientific">Bacillus wiedmannii</name>
    <dbReference type="NCBI Taxonomy" id="1890302"/>
    <lineage>
        <taxon>Bacteria</taxon>
        <taxon>Bacillati</taxon>
        <taxon>Bacillota</taxon>
        <taxon>Bacilli</taxon>
        <taxon>Bacillales</taxon>
        <taxon>Bacillaceae</taxon>
        <taxon>Bacillus</taxon>
        <taxon>Bacillus cereus group</taxon>
    </lineage>
</organism>
<protein>
    <submittedName>
        <fullName evidence="1">Uncharacterized protein</fullName>
    </submittedName>
</protein>